<sequence>MTFTQILFLVLTFIVMSGLTYLIASRLSAPSEEKRLESMGGGSPQPVVSPWHAAGMRLRRFLEPLAKLSVPEEKWETSPLRTRFLNAGFRGFSAPLVYFASKTVGTFLVPVLFAVYAGMSKGDFNSSTLLLVAVVLAAIGYYLPMAVLARLIAHRQRELFENFPDALDLMRVCVEAGLGLDAAIARVGDEMRLKSQALYEELHLVSLELRAGAPRDRALRNLALRMGMEEVDALVAMLIQADRFGTSVAESLRVHAEGLRVKRKLQAEEAAAKVPVKLLFPLIFCIFPALLVVLLGPAYISINRTLLPTLVGN</sequence>
<dbReference type="STRING" id="709839.TSA66_04450"/>
<reference evidence="8 9" key="1">
    <citation type="submission" date="2014-12" db="EMBL/GenBank/DDBJ databases">
        <title>Denitrispirillum autotrophicum gen. nov., sp. nov., Denitrifying, Facultatively Autotrophic Bacteria Isolated from Rice Paddy Soil.</title>
        <authorList>
            <person name="Ishii S."/>
            <person name="Ashida N."/>
            <person name="Ohno H."/>
            <person name="Otsuka S."/>
            <person name="Yokota A."/>
            <person name="Senoo K."/>
        </authorList>
    </citation>
    <scope>NUCLEOTIDE SEQUENCE [LARGE SCALE GENOMIC DNA]</scope>
    <source>
        <strain evidence="8 9">TSA66</strain>
    </source>
</reference>
<evidence type="ECO:0000256" key="2">
    <source>
        <dbReference type="ARBA" id="ARBA00022475"/>
    </source>
</evidence>
<evidence type="ECO:0000256" key="4">
    <source>
        <dbReference type="ARBA" id="ARBA00022989"/>
    </source>
</evidence>
<feature type="transmembrane region" description="Helical" evidence="6">
    <location>
        <begin position="278"/>
        <end position="300"/>
    </location>
</feature>
<dbReference type="Pfam" id="PF00482">
    <property type="entry name" value="T2SSF"/>
    <property type="match status" value="1"/>
</dbReference>
<evidence type="ECO:0000313" key="9">
    <source>
        <dbReference type="Proteomes" id="UP000031572"/>
    </source>
</evidence>
<dbReference type="EMBL" id="JWJG01000028">
    <property type="protein sequence ID" value="KIF80228.1"/>
    <property type="molecule type" value="Genomic_DNA"/>
</dbReference>
<dbReference type="Proteomes" id="UP000031572">
    <property type="component" value="Unassembled WGS sequence"/>
</dbReference>
<gene>
    <name evidence="8" type="ORF">TSA66_04450</name>
</gene>
<dbReference type="RefSeq" id="WP_040039144.1">
    <property type="nucleotide sequence ID" value="NZ_JWJG01000028.1"/>
</dbReference>
<name>A0A0C1XZL5_9BURK</name>
<proteinExistence type="predicted"/>
<feature type="domain" description="Type II secretion system protein GspF" evidence="7">
    <location>
        <begin position="167"/>
        <end position="295"/>
    </location>
</feature>
<feature type="transmembrane region" description="Helical" evidence="6">
    <location>
        <begin position="6"/>
        <end position="24"/>
    </location>
</feature>
<keyword evidence="9" id="KW-1185">Reference proteome</keyword>
<protein>
    <submittedName>
        <fullName evidence="8">Type II secretion system protein</fullName>
    </submittedName>
</protein>
<dbReference type="GO" id="GO:0005886">
    <property type="term" value="C:plasma membrane"/>
    <property type="evidence" value="ECO:0007669"/>
    <property type="project" value="UniProtKB-SubCell"/>
</dbReference>
<evidence type="ECO:0000256" key="5">
    <source>
        <dbReference type="ARBA" id="ARBA00023136"/>
    </source>
</evidence>
<comment type="caution">
    <text evidence="8">The sequence shown here is derived from an EMBL/GenBank/DDBJ whole genome shotgun (WGS) entry which is preliminary data.</text>
</comment>
<keyword evidence="5 6" id="KW-0472">Membrane</keyword>
<accession>A0A0C1XZL5</accession>
<evidence type="ECO:0000256" key="1">
    <source>
        <dbReference type="ARBA" id="ARBA00004651"/>
    </source>
</evidence>
<dbReference type="OrthoDB" id="9810662at2"/>
<evidence type="ECO:0000256" key="6">
    <source>
        <dbReference type="SAM" id="Phobius"/>
    </source>
</evidence>
<evidence type="ECO:0000313" key="8">
    <source>
        <dbReference type="EMBL" id="KIF80228.1"/>
    </source>
</evidence>
<comment type="subcellular location">
    <subcellularLocation>
        <location evidence="1">Cell membrane</location>
        <topology evidence="1">Multi-pass membrane protein</topology>
    </subcellularLocation>
</comment>
<dbReference type="PANTHER" id="PTHR35007:SF2">
    <property type="entry name" value="PILUS ASSEMBLE PROTEIN"/>
    <property type="match status" value="1"/>
</dbReference>
<organism evidence="8 9">
    <name type="scientific">Noviherbaspirillum autotrophicum</name>
    <dbReference type="NCBI Taxonomy" id="709839"/>
    <lineage>
        <taxon>Bacteria</taxon>
        <taxon>Pseudomonadati</taxon>
        <taxon>Pseudomonadota</taxon>
        <taxon>Betaproteobacteria</taxon>
        <taxon>Burkholderiales</taxon>
        <taxon>Oxalobacteraceae</taxon>
        <taxon>Noviherbaspirillum</taxon>
    </lineage>
</organism>
<dbReference type="InterPro" id="IPR018076">
    <property type="entry name" value="T2SS_GspF_dom"/>
</dbReference>
<feature type="transmembrane region" description="Helical" evidence="6">
    <location>
        <begin position="129"/>
        <end position="153"/>
    </location>
</feature>
<feature type="transmembrane region" description="Helical" evidence="6">
    <location>
        <begin position="96"/>
        <end position="117"/>
    </location>
</feature>
<keyword evidence="2" id="KW-1003">Cell membrane</keyword>
<evidence type="ECO:0000259" key="7">
    <source>
        <dbReference type="Pfam" id="PF00482"/>
    </source>
</evidence>
<evidence type="ECO:0000256" key="3">
    <source>
        <dbReference type="ARBA" id="ARBA00022692"/>
    </source>
</evidence>
<keyword evidence="3 6" id="KW-0812">Transmembrane</keyword>
<keyword evidence="4 6" id="KW-1133">Transmembrane helix</keyword>
<dbReference type="AlphaFoldDB" id="A0A0C1XZL5"/>
<dbReference type="PANTHER" id="PTHR35007">
    <property type="entry name" value="INTEGRAL MEMBRANE PROTEIN-RELATED"/>
    <property type="match status" value="1"/>
</dbReference>